<sequence>MSNDIPLDSVTDVEEAVLLDTCKFVKISVGRETVQDDLGIAYQDFCYAVSYNGKTEKFPLTFDYSKLHSDICKWVLNEEPKV</sequence>
<proteinExistence type="predicted"/>
<evidence type="ECO:0000313" key="2">
    <source>
        <dbReference type="Proteomes" id="UP000024445"/>
    </source>
</evidence>
<gene>
    <name evidence="1" type="ORF">PS2_061</name>
</gene>
<accession>A0A023W4Q3</accession>
<protein>
    <submittedName>
        <fullName evidence="1">Uncharacterized protein</fullName>
    </submittedName>
</protein>
<dbReference type="EMBL" id="KJ025957">
    <property type="protein sequence ID" value="AHY25309.1"/>
    <property type="molecule type" value="Genomic_DNA"/>
</dbReference>
<evidence type="ECO:0000313" key="1">
    <source>
        <dbReference type="EMBL" id="AHY25309.1"/>
    </source>
</evidence>
<keyword evidence="2" id="KW-1185">Reference proteome</keyword>
<reference evidence="1 2" key="1">
    <citation type="submission" date="2014-01" db="EMBL/GenBank/DDBJ databases">
        <authorList>
            <person name="Zhang G."/>
            <person name="Jin J."/>
            <person name="Li Z.J."/>
            <person name="Wang S.W."/>
            <person name="Chen S.J."/>
            <person name="Wang S.M."/>
            <person name="Wang X.T."/>
            <person name="Li Y.H."/>
            <person name="Wang J."/>
            <person name="Yang C.K."/>
            <person name="Wang L."/>
        </authorList>
    </citation>
    <scope>NUCLEOTIDE SEQUENCE [LARGE SCALE GENOMIC DNA]</scope>
</reference>
<dbReference type="Proteomes" id="UP000024445">
    <property type="component" value="Segment"/>
</dbReference>
<name>A0A023W4Q3_9CAUD</name>
<dbReference type="RefSeq" id="YP_009030108.1">
    <property type="nucleotide sequence ID" value="NC_024121.1"/>
</dbReference>
<organism evidence="1 2">
    <name type="scientific">Serratia phage PS2</name>
    <dbReference type="NCBI Taxonomy" id="1481112"/>
    <lineage>
        <taxon>Viruses</taxon>
        <taxon>Duplodnaviria</taxon>
        <taxon>Heunggongvirae</taxon>
        <taxon>Uroviricota</taxon>
        <taxon>Caudoviricetes</taxon>
        <taxon>Muldoonvirus</taxon>
        <taxon>Muldoonvirus PS2</taxon>
    </lineage>
</organism>
<dbReference type="GeneID" id="19484947"/>
<dbReference type="KEGG" id="vg:19484947"/>